<evidence type="ECO:0000313" key="1">
    <source>
        <dbReference type="EMBL" id="KAH7924708.1"/>
    </source>
</evidence>
<keyword evidence="2" id="KW-1185">Reference proteome</keyword>
<comment type="caution">
    <text evidence="1">The sequence shown here is derived from an EMBL/GenBank/DDBJ whole genome shotgun (WGS) entry which is preliminary data.</text>
</comment>
<protein>
    <submittedName>
        <fullName evidence="1">Uncharacterized protein</fullName>
    </submittedName>
</protein>
<proteinExistence type="predicted"/>
<accession>A0ACB8BHH5</accession>
<gene>
    <name evidence="1" type="ORF">BV22DRAFT_491275</name>
</gene>
<reference evidence="1" key="1">
    <citation type="journal article" date="2021" name="New Phytol.">
        <title>Evolutionary innovations through gain and loss of genes in the ectomycorrhizal Boletales.</title>
        <authorList>
            <person name="Wu G."/>
            <person name="Miyauchi S."/>
            <person name="Morin E."/>
            <person name="Kuo A."/>
            <person name="Drula E."/>
            <person name="Varga T."/>
            <person name="Kohler A."/>
            <person name="Feng B."/>
            <person name="Cao Y."/>
            <person name="Lipzen A."/>
            <person name="Daum C."/>
            <person name="Hundley H."/>
            <person name="Pangilinan J."/>
            <person name="Johnson J."/>
            <person name="Barry K."/>
            <person name="LaButti K."/>
            <person name="Ng V."/>
            <person name="Ahrendt S."/>
            <person name="Min B."/>
            <person name="Choi I.G."/>
            <person name="Park H."/>
            <person name="Plett J.M."/>
            <person name="Magnuson J."/>
            <person name="Spatafora J.W."/>
            <person name="Nagy L.G."/>
            <person name="Henrissat B."/>
            <person name="Grigoriev I.V."/>
            <person name="Yang Z.L."/>
            <person name="Xu J."/>
            <person name="Martin F.M."/>
        </authorList>
    </citation>
    <scope>NUCLEOTIDE SEQUENCE</scope>
    <source>
        <strain evidence="1">KUC20120723A-06</strain>
    </source>
</reference>
<evidence type="ECO:0000313" key="2">
    <source>
        <dbReference type="Proteomes" id="UP000790709"/>
    </source>
</evidence>
<dbReference type="Proteomes" id="UP000790709">
    <property type="component" value="Unassembled WGS sequence"/>
</dbReference>
<dbReference type="EMBL" id="MU266418">
    <property type="protein sequence ID" value="KAH7924708.1"/>
    <property type="molecule type" value="Genomic_DNA"/>
</dbReference>
<name>A0ACB8BHH5_9AGAM</name>
<organism evidence="1 2">
    <name type="scientific">Leucogyrophana mollusca</name>
    <dbReference type="NCBI Taxonomy" id="85980"/>
    <lineage>
        <taxon>Eukaryota</taxon>
        <taxon>Fungi</taxon>
        <taxon>Dikarya</taxon>
        <taxon>Basidiomycota</taxon>
        <taxon>Agaricomycotina</taxon>
        <taxon>Agaricomycetes</taxon>
        <taxon>Agaricomycetidae</taxon>
        <taxon>Boletales</taxon>
        <taxon>Boletales incertae sedis</taxon>
        <taxon>Leucogyrophana</taxon>
    </lineage>
</organism>
<sequence length="299" mass="31100">MVSLASAALKTPSVSYAERAKSGYSVRSSKDSQDASRQRSVHPVATSGLITSTSSQARTAESNASSGSVEAPNRTFNSNSGPPSDSLTENADDAHVSKRSTSTQVSQTVGQGAPVGNVWAARLREKAQAQALAQNFPQSLPTPSSMQLSLYTPSSSSPFTTAHNPPGTTQMPSVVPVARSNAPSINSAQSDLDADVDPFVVRMPSHLSRASSAALPVAPTDDIWPEVGAASTQAVHSRIYSGEPARESNEPSSSRKDGSSSSDQVAGPKKSEKTNPLSTPKVKAALEVYDPVLDCGHEP</sequence>